<dbReference type="Proteomes" id="UP000319671">
    <property type="component" value="Unassembled WGS sequence"/>
</dbReference>
<dbReference type="Gene3D" id="1.10.10.60">
    <property type="entry name" value="Homeodomain-like"/>
    <property type="match status" value="2"/>
</dbReference>
<comment type="caution">
    <text evidence="5">The sequence shown here is derived from an EMBL/GenBank/DDBJ whole genome shotgun (WGS) entry which is preliminary data.</text>
</comment>
<keyword evidence="1" id="KW-0805">Transcription regulation</keyword>
<feature type="domain" description="HTH araC/xylS-type" evidence="4">
    <location>
        <begin position="310"/>
        <end position="408"/>
    </location>
</feature>
<dbReference type="PANTHER" id="PTHR43280:SF34">
    <property type="entry name" value="ARAC-FAMILY TRANSCRIPTIONAL REGULATOR"/>
    <property type="match status" value="1"/>
</dbReference>
<reference evidence="5 6" key="1">
    <citation type="submission" date="2019-06" db="EMBL/GenBank/DDBJ databases">
        <title>Sorghum-associated microbial communities from plants grown in Nebraska, USA.</title>
        <authorList>
            <person name="Schachtman D."/>
        </authorList>
    </citation>
    <scope>NUCLEOTIDE SEQUENCE [LARGE SCALE GENOMIC DNA]</scope>
    <source>
        <strain evidence="5 6">2482</strain>
    </source>
</reference>
<dbReference type="EMBL" id="VIVN01000015">
    <property type="protein sequence ID" value="TWD93397.1"/>
    <property type="molecule type" value="Genomic_DNA"/>
</dbReference>
<dbReference type="PROSITE" id="PS00041">
    <property type="entry name" value="HTH_ARAC_FAMILY_1"/>
    <property type="match status" value="1"/>
</dbReference>
<keyword evidence="2" id="KW-0238">DNA-binding</keyword>
<dbReference type="InterPro" id="IPR018060">
    <property type="entry name" value="HTH_AraC"/>
</dbReference>
<name>A0A561CQX7_9BACI</name>
<evidence type="ECO:0000256" key="3">
    <source>
        <dbReference type="ARBA" id="ARBA00023163"/>
    </source>
</evidence>
<accession>A0A561CQX7</accession>
<sequence length="413" mass="47806">MHIFKQEDIEYICKLAFNMYKIPVYFYNNRGDLVFDTAPNSLHNPLYPSNSAIIAELFSGTGLHDFPVLKETKYLEKFFSISIRSNHQFSGNIIVGPVINFRMTEETINGTLRDLQISINKEEMVRYYTELPIISNFNFINMSMVIYYMVYQQKLELVDILNNNEGVEKKRLEIEPPDFQITEGRQTKIVHTDISIEKKFLNYIKMGKKDKLIETFHTNQKQGKKGVLSKTSYLRSQKNLAISIITLATRAAVEGGLYQEIAYNLSDLYIQKLEELTESKAVDQLIENALLEFAERVENSKKHKYSKPINVCQNFIFNHLYDNITLSELAELTSLNPNYLSNLFKKEVGISILQFIQQTKIEEAKSLLSYSSFTLAEISTLLNFHDQSYFAKVFKKFVGITPKQFINRNLNGS</sequence>
<keyword evidence="3" id="KW-0804">Transcription</keyword>
<dbReference type="GO" id="GO:0003700">
    <property type="term" value="F:DNA-binding transcription factor activity"/>
    <property type="evidence" value="ECO:0007669"/>
    <property type="project" value="InterPro"/>
</dbReference>
<dbReference type="AlphaFoldDB" id="A0A561CQX7"/>
<evidence type="ECO:0000256" key="1">
    <source>
        <dbReference type="ARBA" id="ARBA00023015"/>
    </source>
</evidence>
<organism evidence="5 6">
    <name type="scientific">Neobacillus bataviensis</name>
    <dbReference type="NCBI Taxonomy" id="220685"/>
    <lineage>
        <taxon>Bacteria</taxon>
        <taxon>Bacillati</taxon>
        <taxon>Bacillota</taxon>
        <taxon>Bacilli</taxon>
        <taxon>Bacillales</taxon>
        <taxon>Bacillaceae</taxon>
        <taxon>Neobacillus</taxon>
    </lineage>
</organism>
<dbReference type="PANTHER" id="PTHR43280">
    <property type="entry name" value="ARAC-FAMILY TRANSCRIPTIONAL REGULATOR"/>
    <property type="match status" value="1"/>
</dbReference>
<dbReference type="RefSeq" id="WP_144567560.1">
    <property type="nucleotide sequence ID" value="NZ_VIVN01000015.1"/>
</dbReference>
<proteinExistence type="predicted"/>
<evidence type="ECO:0000313" key="6">
    <source>
        <dbReference type="Proteomes" id="UP000319671"/>
    </source>
</evidence>
<protein>
    <submittedName>
        <fullName evidence="5">AraC family transcriptional regulator</fullName>
    </submittedName>
</protein>
<dbReference type="SUPFAM" id="SSF46689">
    <property type="entry name" value="Homeodomain-like"/>
    <property type="match status" value="2"/>
</dbReference>
<dbReference type="Pfam" id="PF12833">
    <property type="entry name" value="HTH_18"/>
    <property type="match status" value="1"/>
</dbReference>
<dbReference type="PROSITE" id="PS01124">
    <property type="entry name" value="HTH_ARAC_FAMILY_2"/>
    <property type="match status" value="1"/>
</dbReference>
<evidence type="ECO:0000256" key="2">
    <source>
        <dbReference type="ARBA" id="ARBA00023125"/>
    </source>
</evidence>
<dbReference type="InterPro" id="IPR018062">
    <property type="entry name" value="HTH_AraC-typ_CS"/>
</dbReference>
<evidence type="ECO:0000259" key="4">
    <source>
        <dbReference type="PROSITE" id="PS01124"/>
    </source>
</evidence>
<dbReference type="InterPro" id="IPR009057">
    <property type="entry name" value="Homeodomain-like_sf"/>
</dbReference>
<evidence type="ECO:0000313" key="5">
    <source>
        <dbReference type="EMBL" id="TWD93397.1"/>
    </source>
</evidence>
<keyword evidence="6" id="KW-1185">Reference proteome</keyword>
<dbReference type="SMART" id="SM00342">
    <property type="entry name" value="HTH_ARAC"/>
    <property type="match status" value="1"/>
</dbReference>
<dbReference type="GO" id="GO:0043565">
    <property type="term" value="F:sequence-specific DNA binding"/>
    <property type="evidence" value="ECO:0007669"/>
    <property type="project" value="InterPro"/>
</dbReference>
<gene>
    <name evidence="5" type="ORF">FB550_11534</name>
</gene>